<dbReference type="SUPFAM" id="SSF51445">
    <property type="entry name" value="(Trans)glycosidases"/>
    <property type="match status" value="1"/>
</dbReference>
<dbReference type="InParanoid" id="A0A165MJG2"/>
<keyword evidence="5" id="KW-1185">Reference proteome</keyword>
<dbReference type="InterPro" id="IPR001360">
    <property type="entry name" value="Glyco_hydro_1"/>
</dbReference>
<dbReference type="Proteomes" id="UP000076761">
    <property type="component" value="Unassembled WGS sequence"/>
</dbReference>
<sequence>MLSLLVSATVTLVNGATSVVPAPPPPTPAPSTGASLPSVGSVARDYSPAGWESLWNLVGPVQSPPITTTVDPVLPDVLPSPPPALYPSWFAPQPADIFPNLTLPSGFLFGVSTAAYQVEGAVKEDGKGPTSWDWASRQPGVMVDGSTADITDLQYYLYKLDVARMVSLGINAHSFSISWARIYPFGAADSPVNQAGLDHYSNLIDYHLEMGIKPVATLFHWDTPLALVAYYGGFLGPQIVDDFVNYAKTVFAAYKGRVTTWYTFNEPRVFCAELGIYPFNTSLPIGVNSTQAPFICSYYVVKAHVAAVKAFREMGMPGEIAYKNDDFVGPPWRANSTDDIEAVERHAAFQIGVFSDPVYTTGDWPPIMKETLPPSFLPRFTPEEIAENKGTADFYAIDDYRDQWLAAPLDGLAACVNNTSHPLWPQCNQLMLYDSNAGWSAGPNPDPDSASWLQSTPQNFRYSLQQLQARWPTNKLYISEYGFDEAYEVDRTELYLITEDVTRTNYYMTYLGEALLSIHNDGIPLMGAFAWSIVDNAEWNYGFNAKFGIQYLNHTTLTRTPKRSAYALSQFFAAHLQKNDTVLP</sequence>
<dbReference type="PROSITE" id="PS00653">
    <property type="entry name" value="GLYCOSYL_HYDROL_F1_2"/>
    <property type="match status" value="1"/>
</dbReference>
<organism evidence="4 5">
    <name type="scientific">Neolentinus lepideus HHB14362 ss-1</name>
    <dbReference type="NCBI Taxonomy" id="1314782"/>
    <lineage>
        <taxon>Eukaryota</taxon>
        <taxon>Fungi</taxon>
        <taxon>Dikarya</taxon>
        <taxon>Basidiomycota</taxon>
        <taxon>Agaricomycotina</taxon>
        <taxon>Agaricomycetes</taxon>
        <taxon>Gloeophyllales</taxon>
        <taxon>Gloeophyllaceae</taxon>
        <taxon>Neolentinus</taxon>
    </lineage>
</organism>
<dbReference type="InterPro" id="IPR033132">
    <property type="entry name" value="GH_1_N_CS"/>
</dbReference>
<keyword evidence="4" id="KW-0378">Hydrolase</keyword>
<dbReference type="Gene3D" id="3.20.20.80">
    <property type="entry name" value="Glycosidases"/>
    <property type="match status" value="1"/>
</dbReference>
<evidence type="ECO:0000313" key="5">
    <source>
        <dbReference type="Proteomes" id="UP000076761"/>
    </source>
</evidence>
<accession>A0A165MJG2</accession>
<protein>
    <submittedName>
        <fullName evidence="4">Glycoside hydrolase family 1 protein</fullName>
    </submittedName>
</protein>
<evidence type="ECO:0000256" key="3">
    <source>
        <dbReference type="SAM" id="SignalP"/>
    </source>
</evidence>
<dbReference type="GO" id="GO:0005975">
    <property type="term" value="P:carbohydrate metabolic process"/>
    <property type="evidence" value="ECO:0007669"/>
    <property type="project" value="InterPro"/>
</dbReference>
<dbReference type="PRINTS" id="PR00131">
    <property type="entry name" value="GLHYDRLASE1"/>
</dbReference>
<dbReference type="EMBL" id="KV425684">
    <property type="protein sequence ID" value="KZT18409.1"/>
    <property type="molecule type" value="Genomic_DNA"/>
</dbReference>
<comment type="similarity">
    <text evidence="1">Belongs to the glycosyl hydrolase 1 family.</text>
</comment>
<keyword evidence="3" id="KW-0732">Signal</keyword>
<feature type="chain" id="PRO_5012339443" evidence="3">
    <location>
        <begin position="16"/>
        <end position="584"/>
    </location>
</feature>
<dbReference type="Pfam" id="PF00232">
    <property type="entry name" value="Glyco_hydro_1"/>
    <property type="match status" value="1"/>
</dbReference>
<dbReference type="GO" id="GO:0008422">
    <property type="term" value="F:beta-glucosidase activity"/>
    <property type="evidence" value="ECO:0007669"/>
    <property type="project" value="TreeGrafter"/>
</dbReference>
<evidence type="ECO:0000313" key="4">
    <source>
        <dbReference type="EMBL" id="KZT18409.1"/>
    </source>
</evidence>
<reference evidence="4 5" key="1">
    <citation type="journal article" date="2016" name="Mol. Biol. Evol.">
        <title>Comparative Genomics of Early-Diverging Mushroom-Forming Fungi Provides Insights into the Origins of Lignocellulose Decay Capabilities.</title>
        <authorList>
            <person name="Nagy L.G."/>
            <person name="Riley R."/>
            <person name="Tritt A."/>
            <person name="Adam C."/>
            <person name="Daum C."/>
            <person name="Floudas D."/>
            <person name="Sun H."/>
            <person name="Yadav J.S."/>
            <person name="Pangilinan J."/>
            <person name="Larsson K.H."/>
            <person name="Matsuura K."/>
            <person name="Barry K."/>
            <person name="Labutti K."/>
            <person name="Kuo R."/>
            <person name="Ohm R.A."/>
            <person name="Bhattacharya S.S."/>
            <person name="Shirouzu T."/>
            <person name="Yoshinaga Y."/>
            <person name="Martin F.M."/>
            <person name="Grigoriev I.V."/>
            <person name="Hibbett D.S."/>
        </authorList>
    </citation>
    <scope>NUCLEOTIDE SEQUENCE [LARGE SCALE GENOMIC DNA]</scope>
    <source>
        <strain evidence="4 5">HHB14362 ss-1</strain>
    </source>
</reference>
<dbReference type="PANTHER" id="PTHR10353">
    <property type="entry name" value="GLYCOSYL HYDROLASE"/>
    <property type="match status" value="1"/>
</dbReference>
<feature type="region of interest" description="Disordered" evidence="2">
    <location>
        <begin position="16"/>
        <end position="36"/>
    </location>
</feature>
<gene>
    <name evidence="4" type="ORF">NEOLEDRAFT_1165771</name>
</gene>
<feature type="signal peptide" evidence="3">
    <location>
        <begin position="1"/>
        <end position="15"/>
    </location>
</feature>
<dbReference type="STRING" id="1314782.A0A165MJG2"/>
<evidence type="ECO:0000256" key="1">
    <source>
        <dbReference type="RuleBase" id="RU003690"/>
    </source>
</evidence>
<proteinExistence type="inferred from homology"/>
<name>A0A165MJG2_9AGAM</name>
<dbReference type="AlphaFoldDB" id="A0A165MJG2"/>
<dbReference type="OrthoDB" id="65569at2759"/>
<evidence type="ECO:0000256" key="2">
    <source>
        <dbReference type="SAM" id="MobiDB-lite"/>
    </source>
</evidence>
<dbReference type="PANTHER" id="PTHR10353:SF53">
    <property type="entry name" value="BETA-1,4-GLUCOSIDASE (EUROFUNG)"/>
    <property type="match status" value="1"/>
</dbReference>
<dbReference type="InterPro" id="IPR017853">
    <property type="entry name" value="GH"/>
</dbReference>